<dbReference type="FunCoup" id="A0A0M8K704">
    <property type="interactions" value="145"/>
</dbReference>
<dbReference type="PROSITE" id="PS00194">
    <property type="entry name" value="THIOREDOXIN_1"/>
    <property type="match status" value="1"/>
</dbReference>
<dbReference type="InterPro" id="IPR017937">
    <property type="entry name" value="Thioredoxin_CS"/>
</dbReference>
<dbReference type="Proteomes" id="UP000037784">
    <property type="component" value="Unassembled WGS sequence"/>
</dbReference>
<dbReference type="OrthoDB" id="25753at2"/>
<dbReference type="GO" id="GO:0016209">
    <property type="term" value="F:antioxidant activity"/>
    <property type="evidence" value="ECO:0007669"/>
    <property type="project" value="InterPro"/>
</dbReference>
<evidence type="ECO:0000313" key="3">
    <source>
        <dbReference type="Proteomes" id="UP000037784"/>
    </source>
</evidence>
<name>A0A0M8K704_9CHLR</name>
<dbReference type="STRING" id="872965.SE16_09895"/>
<comment type="caution">
    <text evidence="2">The sequence shown here is derived from an EMBL/GenBank/DDBJ whole genome shotgun (WGS) entry which is preliminary data.</text>
</comment>
<dbReference type="PANTHER" id="PTHR42852:SF13">
    <property type="entry name" value="PROTEIN DIPZ"/>
    <property type="match status" value="1"/>
</dbReference>
<reference evidence="2 3" key="1">
    <citation type="journal article" date="2015" name="Genome Announc.">
        <title>Draft Genome Sequence of a Heterotrophic Facultative Anaerobic Thermophilic Bacterium, Ardenticatena maritima Strain 110ST.</title>
        <authorList>
            <person name="Kawaichi S."/>
            <person name="Yoshida T."/>
            <person name="Sako Y."/>
            <person name="Nakamura R."/>
        </authorList>
    </citation>
    <scope>NUCLEOTIDE SEQUENCE [LARGE SCALE GENOMIC DNA]</scope>
    <source>
        <strain evidence="2 3">110S</strain>
    </source>
</reference>
<feature type="domain" description="Thioredoxin" evidence="1">
    <location>
        <begin position="44"/>
        <end position="183"/>
    </location>
</feature>
<sequence length="183" mass="19997">MRTMTIWQRLFVLALLLGGAWLAVSRIPPLPNADAVDAALPAQPRAGFPAPDFEGQTLDGETVRLADFRGHPVVLNFWATWCGPCRFEMPAIERVAQAYADRGLVVLLINQGESPDAIRAFLQEMGITQTVVLDNGEIGAKQYRVRGLPTTVFIHPDGMIEDVVVGGPMSEAFLEEKVQSITP</sequence>
<dbReference type="InterPro" id="IPR050553">
    <property type="entry name" value="Thioredoxin_ResA/DsbE_sf"/>
</dbReference>
<evidence type="ECO:0000259" key="1">
    <source>
        <dbReference type="PROSITE" id="PS51352"/>
    </source>
</evidence>
<accession>A0A0M8K704</accession>
<dbReference type="Gene3D" id="3.40.30.10">
    <property type="entry name" value="Glutaredoxin"/>
    <property type="match status" value="1"/>
</dbReference>
<dbReference type="EMBL" id="BBZA01000029">
    <property type="protein sequence ID" value="GAP62071.1"/>
    <property type="molecule type" value="Genomic_DNA"/>
</dbReference>
<keyword evidence="3" id="KW-1185">Reference proteome</keyword>
<dbReference type="InParanoid" id="A0A0M8K704"/>
<dbReference type="SUPFAM" id="SSF52833">
    <property type="entry name" value="Thioredoxin-like"/>
    <property type="match status" value="1"/>
</dbReference>
<dbReference type="InterPro" id="IPR013766">
    <property type="entry name" value="Thioredoxin_domain"/>
</dbReference>
<protein>
    <recommendedName>
        <fullName evidence="1">Thioredoxin domain-containing protein</fullName>
    </recommendedName>
</protein>
<organism evidence="2 3">
    <name type="scientific">Ardenticatena maritima</name>
    <dbReference type="NCBI Taxonomy" id="872965"/>
    <lineage>
        <taxon>Bacteria</taxon>
        <taxon>Bacillati</taxon>
        <taxon>Chloroflexota</taxon>
        <taxon>Ardenticatenia</taxon>
        <taxon>Ardenticatenales</taxon>
        <taxon>Ardenticatenaceae</taxon>
        <taxon>Ardenticatena</taxon>
    </lineage>
</organism>
<evidence type="ECO:0000313" key="2">
    <source>
        <dbReference type="EMBL" id="GAP62071.1"/>
    </source>
</evidence>
<proteinExistence type="predicted"/>
<dbReference type="PROSITE" id="PS51352">
    <property type="entry name" value="THIOREDOXIN_2"/>
    <property type="match status" value="1"/>
</dbReference>
<dbReference type="InterPro" id="IPR000866">
    <property type="entry name" value="AhpC/TSA"/>
</dbReference>
<dbReference type="GO" id="GO:0016491">
    <property type="term" value="F:oxidoreductase activity"/>
    <property type="evidence" value="ECO:0007669"/>
    <property type="project" value="InterPro"/>
</dbReference>
<dbReference type="AlphaFoldDB" id="A0A0M8K704"/>
<dbReference type="RefSeq" id="WP_054491995.1">
    <property type="nucleotide sequence ID" value="NZ_BBZA01000029.1"/>
</dbReference>
<gene>
    <name evidence="2" type="ORF">ARMA_0494</name>
</gene>
<reference evidence="3" key="2">
    <citation type="submission" date="2015-08" db="EMBL/GenBank/DDBJ databases">
        <title>Draft Genome Sequence of a Heterotrophic Facultative Anaerobic Bacterium Ardenticatena maritima Strain 110S.</title>
        <authorList>
            <person name="Kawaichi S."/>
            <person name="Yoshida T."/>
            <person name="Sako Y."/>
            <person name="Nakamura R."/>
        </authorList>
    </citation>
    <scope>NUCLEOTIDE SEQUENCE [LARGE SCALE GENOMIC DNA]</scope>
    <source>
        <strain evidence="3">110S</strain>
    </source>
</reference>
<dbReference type="InterPro" id="IPR036249">
    <property type="entry name" value="Thioredoxin-like_sf"/>
</dbReference>
<dbReference type="CDD" id="cd02966">
    <property type="entry name" value="TlpA_like_family"/>
    <property type="match status" value="1"/>
</dbReference>
<dbReference type="Pfam" id="PF00578">
    <property type="entry name" value="AhpC-TSA"/>
    <property type="match status" value="1"/>
</dbReference>
<dbReference type="PANTHER" id="PTHR42852">
    <property type="entry name" value="THIOL:DISULFIDE INTERCHANGE PROTEIN DSBE"/>
    <property type="match status" value="1"/>
</dbReference>